<keyword evidence="1" id="KW-1133">Transmembrane helix</keyword>
<evidence type="ECO:0000313" key="3">
    <source>
        <dbReference type="EMBL" id="KAL2061383.1"/>
    </source>
</evidence>
<reference evidence="3 4" key="1">
    <citation type="journal article" date="2024" name="Commun. Biol.">
        <title>Comparative genomic analysis of thermophilic fungi reveals convergent evolutionary adaptations and gene losses.</title>
        <authorList>
            <person name="Steindorff A.S."/>
            <person name="Aguilar-Pontes M.V."/>
            <person name="Robinson A.J."/>
            <person name="Andreopoulos B."/>
            <person name="LaButti K."/>
            <person name="Kuo A."/>
            <person name="Mondo S."/>
            <person name="Riley R."/>
            <person name="Otillar R."/>
            <person name="Haridas S."/>
            <person name="Lipzen A."/>
            <person name="Grimwood J."/>
            <person name="Schmutz J."/>
            <person name="Clum A."/>
            <person name="Reid I.D."/>
            <person name="Moisan M.C."/>
            <person name="Butler G."/>
            <person name="Nguyen T.T.M."/>
            <person name="Dewar K."/>
            <person name="Conant G."/>
            <person name="Drula E."/>
            <person name="Henrissat B."/>
            <person name="Hansel C."/>
            <person name="Singer S."/>
            <person name="Hutchinson M.I."/>
            <person name="de Vries R.P."/>
            <person name="Natvig D.O."/>
            <person name="Powell A.J."/>
            <person name="Tsang A."/>
            <person name="Grigoriev I.V."/>
        </authorList>
    </citation>
    <scope>NUCLEOTIDE SEQUENCE [LARGE SCALE GENOMIC DNA]</scope>
    <source>
        <strain evidence="3 4">CBS 494.80</strain>
    </source>
</reference>
<feature type="transmembrane region" description="Helical" evidence="1">
    <location>
        <begin position="217"/>
        <end position="240"/>
    </location>
</feature>
<proteinExistence type="predicted"/>
<feature type="chain" id="PRO_5046424861" evidence="2">
    <location>
        <begin position="20"/>
        <end position="245"/>
    </location>
</feature>
<dbReference type="Proteomes" id="UP001595075">
    <property type="component" value="Unassembled WGS sequence"/>
</dbReference>
<evidence type="ECO:0000256" key="1">
    <source>
        <dbReference type="SAM" id="Phobius"/>
    </source>
</evidence>
<evidence type="ECO:0000313" key="4">
    <source>
        <dbReference type="Proteomes" id="UP001595075"/>
    </source>
</evidence>
<keyword evidence="4" id="KW-1185">Reference proteome</keyword>
<accession>A0ABR4BUU2</accession>
<dbReference type="InterPro" id="IPR045702">
    <property type="entry name" value="DUF6060"/>
</dbReference>
<feature type="signal peptide" evidence="2">
    <location>
        <begin position="1"/>
        <end position="19"/>
    </location>
</feature>
<name>A0ABR4BUU2_9HELO</name>
<sequence length="245" mass="25957">MVILKYLPSLLALVSFANADCKNFTHTASSSGLPDYYTRTADGSQPISRGFVCDVPNADYEFNSSRQMRCNSTQCPIIGYGIVNVVGTTNLSLSEKDAKPLFDLVPKFTSYKPFFPYEWSGDVAQVASCLNAGENKAGWYAFTPTLLCAEGILSNCNNGPVEDGTAIRVCAPATYGGGKKPSPDGSITFVQGDRDTANFTSNPAATRSPLVNAAGRILASGSGVQIFGIAFWLVVCLGLGSSMVL</sequence>
<keyword evidence="1" id="KW-0472">Membrane</keyword>
<keyword evidence="2" id="KW-0732">Signal</keyword>
<keyword evidence="1" id="KW-0812">Transmembrane</keyword>
<dbReference type="Pfam" id="PF19535">
    <property type="entry name" value="DUF6060"/>
    <property type="match status" value="1"/>
</dbReference>
<organism evidence="3 4">
    <name type="scientific">Oculimacula yallundae</name>
    <dbReference type="NCBI Taxonomy" id="86028"/>
    <lineage>
        <taxon>Eukaryota</taxon>
        <taxon>Fungi</taxon>
        <taxon>Dikarya</taxon>
        <taxon>Ascomycota</taxon>
        <taxon>Pezizomycotina</taxon>
        <taxon>Leotiomycetes</taxon>
        <taxon>Helotiales</taxon>
        <taxon>Ploettnerulaceae</taxon>
        <taxon>Oculimacula</taxon>
    </lineage>
</organism>
<evidence type="ECO:0000256" key="2">
    <source>
        <dbReference type="SAM" id="SignalP"/>
    </source>
</evidence>
<gene>
    <name evidence="3" type="ORF">VTL71DRAFT_7656</name>
</gene>
<dbReference type="EMBL" id="JAZHXI010000019">
    <property type="protein sequence ID" value="KAL2061383.1"/>
    <property type="molecule type" value="Genomic_DNA"/>
</dbReference>
<protein>
    <submittedName>
        <fullName evidence="3">Uncharacterized protein</fullName>
    </submittedName>
</protein>
<comment type="caution">
    <text evidence="3">The sequence shown here is derived from an EMBL/GenBank/DDBJ whole genome shotgun (WGS) entry which is preliminary data.</text>
</comment>